<name>A0AAV8PVE7_ENSVE</name>
<gene>
    <name evidence="1" type="ORF">OPV22_032013</name>
</gene>
<dbReference type="AlphaFoldDB" id="A0AAV8PVE7"/>
<evidence type="ECO:0000313" key="1">
    <source>
        <dbReference type="EMBL" id="KAJ8459087.1"/>
    </source>
</evidence>
<proteinExistence type="predicted"/>
<reference evidence="1 2" key="1">
    <citation type="submission" date="2022-12" db="EMBL/GenBank/DDBJ databases">
        <title>Chromosome-scale assembly of the Ensete ventricosum genome.</title>
        <authorList>
            <person name="Dussert Y."/>
            <person name="Stocks J."/>
            <person name="Wendawek A."/>
            <person name="Woldeyes F."/>
            <person name="Nichols R.A."/>
            <person name="Borrell J.S."/>
        </authorList>
    </citation>
    <scope>NUCLEOTIDE SEQUENCE [LARGE SCALE GENOMIC DNA]</scope>
    <source>
        <strain evidence="2">cv. Maze</strain>
        <tissue evidence="1">Seeds</tissue>
    </source>
</reference>
<dbReference type="Proteomes" id="UP001222027">
    <property type="component" value="Unassembled WGS sequence"/>
</dbReference>
<accession>A0AAV8PVE7</accession>
<sequence length="116" mass="13554">MRTQEFEGRPVHFASTHHQPISLLFDPIIRRKVVSFPSLRFPAHEMGYPYCKTLLISRSHLKRSLVLIKLTPFLLILQKNWNLVSVILAMPGIGLYQLTHKIWFAKFGFVNSVHRM</sequence>
<comment type="caution">
    <text evidence="1">The sequence shown here is derived from an EMBL/GenBank/DDBJ whole genome shotgun (WGS) entry which is preliminary data.</text>
</comment>
<protein>
    <submittedName>
        <fullName evidence="1">Uncharacterized protein</fullName>
    </submittedName>
</protein>
<evidence type="ECO:0000313" key="2">
    <source>
        <dbReference type="Proteomes" id="UP001222027"/>
    </source>
</evidence>
<dbReference type="EMBL" id="JAQQAF010000009">
    <property type="protein sequence ID" value="KAJ8459087.1"/>
    <property type="molecule type" value="Genomic_DNA"/>
</dbReference>
<organism evidence="1 2">
    <name type="scientific">Ensete ventricosum</name>
    <name type="common">Abyssinian banana</name>
    <name type="synonym">Musa ensete</name>
    <dbReference type="NCBI Taxonomy" id="4639"/>
    <lineage>
        <taxon>Eukaryota</taxon>
        <taxon>Viridiplantae</taxon>
        <taxon>Streptophyta</taxon>
        <taxon>Embryophyta</taxon>
        <taxon>Tracheophyta</taxon>
        <taxon>Spermatophyta</taxon>
        <taxon>Magnoliopsida</taxon>
        <taxon>Liliopsida</taxon>
        <taxon>Zingiberales</taxon>
        <taxon>Musaceae</taxon>
        <taxon>Ensete</taxon>
    </lineage>
</organism>
<keyword evidence="2" id="KW-1185">Reference proteome</keyword>